<evidence type="ECO:0000256" key="2">
    <source>
        <dbReference type="SAM" id="Phobius"/>
    </source>
</evidence>
<comment type="caution">
    <text evidence="4">The sequence shown here is derived from an EMBL/GenBank/DDBJ whole genome shotgun (WGS) entry which is preliminary data.</text>
</comment>
<evidence type="ECO:0000256" key="1">
    <source>
        <dbReference type="SAM" id="MobiDB-lite"/>
    </source>
</evidence>
<proteinExistence type="predicted"/>
<feature type="chain" id="PRO_5042095195" evidence="3">
    <location>
        <begin position="17"/>
        <end position="578"/>
    </location>
</feature>
<dbReference type="AlphaFoldDB" id="A0AAD6V078"/>
<accession>A0AAD6V078</accession>
<keyword evidence="2" id="KW-0472">Membrane</keyword>
<name>A0AAD6V078_9AGAR</name>
<keyword evidence="2" id="KW-1133">Transmembrane helix</keyword>
<feature type="transmembrane region" description="Helical" evidence="2">
    <location>
        <begin position="230"/>
        <end position="248"/>
    </location>
</feature>
<feature type="region of interest" description="Disordered" evidence="1">
    <location>
        <begin position="341"/>
        <end position="364"/>
    </location>
</feature>
<feature type="transmembrane region" description="Helical" evidence="2">
    <location>
        <begin position="402"/>
        <end position="427"/>
    </location>
</feature>
<protein>
    <submittedName>
        <fullName evidence="4">Uncharacterized protein</fullName>
    </submittedName>
</protein>
<evidence type="ECO:0000313" key="5">
    <source>
        <dbReference type="Proteomes" id="UP001219525"/>
    </source>
</evidence>
<keyword evidence="3" id="KW-0732">Signal</keyword>
<keyword evidence="5" id="KW-1185">Reference proteome</keyword>
<evidence type="ECO:0000313" key="4">
    <source>
        <dbReference type="EMBL" id="KAJ7198831.1"/>
    </source>
</evidence>
<feature type="transmembrane region" description="Helical" evidence="2">
    <location>
        <begin position="550"/>
        <end position="572"/>
    </location>
</feature>
<evidence type="ECO:0000256" key="3">
    <source>
        <dbReference type="SAM" id="SignalP"/>
    </source>
</evidence>
<organism evidence="4 5">
    <name type="scientific">Mycena pura</name>
    <dbReference type="NCBI Taxonomy" id="153505"/>
    <lineage>
        <taxon>Eukaryota</taxon>
        <taxon>Fungi</taxon>
        <taxon>Dikarya</taxon>
        <taxon>Basidiomycota</taxon>
        <taxon>Agaricomycotina</taxon>
        <taxon>Agaricomycetes</taxon>
        <taxon>Agaricomycetidae</taxon>
        <taxon>Agaricales</taxon>
        <taxon>Marasmiineae</taxon>
        <taxon>Mycenaceae</taxon>
        <taxon>Mycena</taxon>
    </lineage>
</organism>
<reference evidence="4" key="1">
    <citation type="submission" date="2023-03" db="EMBL/GenBank/DDBJ databases">
        <title>Massive genome expansion in bonnet fungi (Mycena s.s.) driven by repeated elements and novel gene families across ecological guilds.</title>
        <authorList>
            <consortium name="Lawrence Berkeley National Laboratory"/>
            <person name="Harder C.B."/>
            <person name="Miyauchi S."/>
            <person name="Viragh M."/>
            <person name="Kuo A."/>
            <person name="Thoen E."/>
            <person name="Andreopoulos B."/>
            <person name="Lu D."/>
            <person name="Skrede I."/>
            <person name="Drula E."/>
            <person name="Henrissat B."/>
            <person name="Morin E."/>
            <person name="Kohler A."/>
            <person name="Barry K."/>
            <person name="LaButti K."/>
            <person name="Morin E."/>
            <person name="Salamov A."/>
            <person name="Lipzen A."/>
            <person name="Mereny Z."/>
            <person name="Hegedus B."/>
            <person name="Baldrian P."/>
            <person name="Stursova M."/>
            <person name="Weitz H."/>
            <person name="Taylor A."/>
            <person name="Grigoriev I.V."/>
            <person name="Nagy L.G."/>
            <person name="Martin F."/>
            <person name="Kauserud H."/>
        </authorList>
    </citation>
    <scope>NUCLEOTIDE SEQUENCE</scope>
    <source>
        <strain evidence="4">9144</strain>
    </source>
</reference>
<feature type="transmembrane region" description="Helical" evidence="2">
    <location>
        <begin position="439"/>
        <end position="462"/>
    </location>
</feature>
<feature type="transmembrane region" description="Helical" evidence="2">
    <location>
        <begin position="104"/>
        <end position="126"/>
    </location>
</feature>
<dbReference type="Proteomes" id="UP001219525">
    <property type="component" value="Unassembled WGS sequence"/>
</dbReference>
<gene>
    <name evidence="4" type="ORF">GGX14DRAFT_373797</name>
</gene>
<keyword evidence="2" id="KW-0812">Transmembrane</keyword>
<dbReference type="EMBL" id="JARJCW010000071">
    <property type="protein sequence ID" value="KAJ7198831.1"/>
    <property type="molecule type" value="Genomic_DNA"/>
</dbReference>
<feature type="transmembrane region" description="Helical" evidence="2">
    <location>
        <begin position="495"/>
        <end position="516"/>
    </location>
</feature>
<sequence>MCIGCILFSSVPAVSATVNFSNCLQEVRSGVWGTTGGLDNFGHPIINVSEATAISYDLCVKACGSGPEAFNWNIFSQQFTAWLLPYLALVSQLPFGAKTRLDNLVSMLLTVGSPTLAAYSLSLTVLNGHWIAQRFSHLNYPNVKNAVKILSSLQQSALRVDTDNTLLASLIILPENDEWWEELAVWLNYVHTWSISAVASILWVILAYFFTVVDSFTGNVVTYSTLNANGQAVGSVFLWLVPIVVAWLQISPKCDHTRVHQAIRRANQVAYVATPDGAPTLASNVCSKRAISIQKASGAIHCDEQCTAPIFNYARFLPWTLAVEDVYRAFREASYKSEGEQPVDSSATWERGDRNSRVRPGNRRGSLPQVAAYVMPVVKPLAFELLDTHRRSRWGPDIVSRFLLASLLAVGLTWGTVGAAIVVSYFTPTEGIGCRTGAYILYGIISTVVWVMLATSSILAHYSRFTVTFNGRYLHTKSTRTAGIISIILRRTGKCLAALNSIWIVLACLLQFSSFLDRCFCNSSVFSLGKHAYNAIDISAKDVALMNVPWIGGVALACGCAFLFMGFVNILINPALPD</sequence>
<feature type="signal peptide" evidence="3">
    <location>
        <begin position="1"/>
        <end position="16"/>
    </location>
</feature>
<feature type="transmembrane region" description="Helical" evidence="2">
    <location>
        <begin position="189"/>
        <end position="210"/>
    </location>
</feature>